<dbReference type="Gene3D" id="3.30.70.270">
    <property type="match status" value="1"/>
</dbReference>
<evidence type="ECO:0008006" key="4">
    <source>
        <dbReference type="Google" id="ProtNLM"/>
    </source>
</evidence>
<dbReference type="PANTHER" id="PTHR24559:SF444">
    <property type="entry name" value="REVERSE TRANSCRIPTASE DOMAIN-CONTAINING PROTEIN"/>
    <property type="match status" value="1"/>
</dbReference>
<evidence type="ECO:0000313" key="1">
    <source>
        <dbReference type="EMBL" id="CAF1324233.1"/>
    </source>
</evidence>
<organism evidence="1 3">
    <name type="scientific">Didymodactylos carnosus</name>
    <dbReference type="NCBI Taxonomy" id="1234261"/>
    <lineage>
        <taxon>Eukaryota</taxon>
        <taxon>Metazoa</taxon>
        <taxon>Spiralia</taxon>
        <taxon>Gnathifera</taxon>
        <taxon>Rotifera</taxon>
        <taxon>Eurotatoria</taxon>
        <taxon>Bdelloidea</taxon>
        <taxon>Philodinida</taxon>
        <taxon>Philodinidae</taxon>
        <taxon>Didymodactylos</taxon>
    </lineage>
</organism>
<evidence type="ECO:0000313" key="3">
    <source>
        <dbReference type="Proteomes" id="UP000677228"/>
    </source>
</evidence>
<dbReference type="EMBL" id="CAJNOK010020917">
    <property type="protein sequence ID" value="CAF1324233.1"/>
    <property type="molecule type" value="Genomic_DNA"/>
</dbReference>
<name>A0A8S2EXG2_9BILA</name>
<dbReference type="Proteomes" id="UP000682733">
    <property type="component" value="Unassembled WGS sequence"/>
</dbReference>
<evidence type="ECO:0000313" key="2">
    <source>
        <dbReference type="EMBL" id="CAF4134875.1"/>
    </source>
</evidence>
<dbReference type="EMBL" id="CAJOBA010042527">
    <property type="protein sequence ID" value="CAF4134875.1"/>
    <property type="molecule type" value="Genomic_DNA"/>
</dbReference>
<dbReference type="Gene3D" id="3.10.10.10">
    <property type="entry name" value="HIV Type 1 Reverse Transcriptase, subunit A, domain 1"/>
    <property type="match status" value="1"/>
</dbReference>
<accession>A0A8S2EXG2</accession>
<dbReference type="PANTHER" id="PTHR24559">
    <property type="entry name" value="TRANSPOSON TY3-I GAG-POL POLYPROTEIN"/>
    <property type="match status" value="1"/>
</dbReference>
<dbReference type="AlphaFoldDB" id="A0A8S2EXG2"/>
<dbReference type="InterPro" id="IPR053134">
    <property type="entry name" value="RNA-dir_DNA_polymerase"/>
</dbReference>
<comment type="caution">
    <text evidence="1">The sequence shown here is derived from an EMBL/GenBank/DDBJ whole genome shotgun (WGS) entry which is preliminary data.</text>
</comment>
<reference evidence="1" key="1">
    <citation type="submission" date="2021-02" db="EMBL/GenBank/DDBJ databases">
        <authorList>
            <person name="Nowell W R."/>
        </authorList>
    </citation>
    <scope>NUCLEOTIDE SEQUENCE</scope>
</reference>
<dbReference type="SUPFAM" id="SSF56672">
    <property type="entry name" value="DNA/RNA polymerases"/>
    <property type="match status" value="1"/>
</dbReference>
<protein>
    <recommendedName>
        <fullName evidence="4">Reverse transcriptase</fullName>
    </recommendedName>
</protein>
<gene>
    <name evidence="1" type="ORF">OVA965_LOCUS29585</name>
    <name evidence="2" type="ORF">TMI583_LOCUS30362</name>
</gene>
<sequence length="163" mass="19147">MDNRVEREKVRMLLRRYAKIFDTTKLSVIDTTIKHAIDLEEGSRPTIAAYYRQNLKTNEFIDEAVKQLLQEDGTERSYLAWSSPIVLVKKKDGSSRFRINFCKLNHVTTKDNYGPPRQDKIFDQCSGCTYFIKFNFNSGYHQVPIAEKDPQKQHFEPQKDCFN</sequence>
<proteinExistence type="predicted"/>
<dbReference type="Proteomes" id="UP000677228">
    <property type="component" value="Unassembled WGS sequence"/>
</dbReference>
<dbReference type="InterPro" id="IPR043502">
    <property type="entry name" value="DNA/RNA_pol_sf"/>
</dbReference>
<dbReference type="InterPro" id="IPR043128">
    <property type="entry name" value="Rev_trsase/Diguanyl_cyclase"/>
</dbReference>